<dbReference type="OrthoDB" id="2105077at2759"/>
<feature type="coiled-coil region" evidence="7">
    <location>
        <begin position="227"/>
        <end position="258"/>
    </location>
</feature>
<dbReference type="GO" id="GO:0007005">
    <property type="term" value="P:mitochondrion organization"/>
    <property type="evidence" value="ECO:0007669"/>
    <property type="project" value="TreeGrafter"/>
</dbReference>
<proteinExistence type="inferred from homology"/>
<reference evidence="10 11" key="1">
    <citation type="journal article" date="2012" name="Genome Biol.">
        <title>Genome and low-iron response of an oceanic diatom adapted to chronic iron limitation.</title>
        <authorList>
            <person name="Lommer M."/>
            <person name="Specht M."/>
            <person name="Roy A.S."/>
            <person name="Kraemer L."/>
            <person name="Andreson R."/>
            <person name="Gutowska M.A."/>
            <person name="Wolf J."/>
            <person name="Bergner S.V."/>
            <person name="Schilhabel M.B."/>
            <person name="Klostermeier U.C."/>
            <person name="Beiko R.G."/>
            <person name="Rosenstiel P."/>
            <person name="Hippler M."/>
            <person name="Laroche J."/>
        </authorList>
    </citation>
    <scope>NUCLEOTIDE SEQUENCE [LARGE SCALE GENOMIC DNA]</scope>
    <source>
        <strain evidence="10 11">CCMP1005</strain>
    </source>
</reference>
<gene>
    <name evidence="10" type="ORF">THAOC_10087</name>
</gene>
<evidence type="ECO:0000259" key="9">
    <source>
        <dbReference type="SMART" id="SM00244"/>
    </source>
</evidence>
<keyword evidence="5 6" id="KW-0472">Membrane</keyword>
<evidence type="ECO:0000256" key="4">
    <source>
        <dbReference type="ARBA" id="ARBA00023128"/>
    </source>
</evidence>
<keyword evidence="6" id="KW-0812">Transmembrane</keyword>
<dbReference type="Gene3D" id="3.30.479.30">
    <property type="entry name" value="Band 7 domain"/>
    <property type="match status" value="1"/>
</dbReference>
<keyword evidence="6" id="KW-1133">Transmembrane helix</keyword>
<keyword evidence="11" id="KW-1185">Reference proteome</keyword>
<feature type="region of interest" description="Disordered" evidence="8">
    <location>
        <begin position="1"/>
        <end position="29"/>
    </location>
</feature>
<evidence type="ECO:0000256" key="8">
    <source>
        <dbReference type="SAM" id="MobiDB-lite"/>
    </source>
</evidence>
<sequence>MWSTETERQKLVPTSTQDSDPSEERGEMSSSSIVTPVLAVIAVTAIWLAATGFVVVKPGELAVVVTLGHAVVYSPGSHFRTPFVSTVHIMSSKTQLISERNNIPTKEGLSVSLDVALLYRIDPLMAGELFTNVGTGANTRTCLFEESRQVSLSPFSASTDYEKVVIEPEAASVIRGLTSEKDAKALYSSGRHDLQNAIRGELDETLGKHGIIVESVMLKDLELPESLSRAIEEKTKAEQEAERMQFVLQKERQEAERKAIEAQGVADFQRIVSEGISEQTLMWKGIEATEKLMQSTNSKIIVIGNGKSDLPVIFNGE</sequence>
<comment type="similarity">
    <text evidence="2 6">Belongs to the prohibitin family.</text>
</comment>
<dbReference type="Proteomes" id="UP000266841">
    <property type="component" value="Unassembled WGS sequence"/>
</dbReference>
<protein>
    <recommendedName>
        <fullName evidence="6">Prohibitin</fullName>
    </recommendedName>
</protein>
<comment type="subcellular location">
    <subcellularLocation>
        <location evidence="1 6">Mitochondrion inner membrane</location>
    </subcellularLocation>
</comment>
<dbReference type="GO" id="GO:0005743">
    <property type="term" value="C:mitochondrial inner membrane"/>
    <property type="evidence" value="ECO:0007669"/>
    <property type="project" value="UniProtKB-SubCell"/>
</dbReference>
<dbReference type="EMBL" id="AGNL01010942">
    <property type="protein sequence ID" value="EJK68709.1"/>
    <property type="molecule type" value="Genomic_DNA"/>
</dbReference>
<accession>K0SUW7</accession>
<evidence type="ECO:0000256" key="1">
    <source>
        <dbReference type="ARBA" id="ARBA00004273"/>
    </source>
</evidence>
<keyword evidence="4" id="KW-0496">Mitochondrion</keyword>
<evidence type="ECO:0000313" key="10">
    <source>
        <dbReference type="EMBL" id="EJK68709.1"/>
    </source>
</evidence>
<dbReference type="eggNOG" id="KOG3083">
    <property type="taxonomic scope" value="Eukaryota"/>
</dbReference>
<feature type="transmembrane region" description="Helical" evidence="6">
    <location>
        <begin position="33"/>
        <end position="56"/>
    </location>
</feature>
<dbReference type="PANTHER" id="PTHR23222">
    <property type="entry name" value="PROHIBITIN"/>
    <property type="match status" value="1"/>
</dbReference>
<keyword evidence="3 6" id="KW-0999">Mitochondrion inner membrane</keyword>
<dbReference type="AlphaFoldDB" id="K0SUW7"/>
<keyword evidence="7" id="KW-0175">Coiled coil</keyword>
<evidence type="ECO:0000256" key="2">
    <source>
        <dbReference type="ARBA" id="ARBA00009658"/>
    </source>
</evidence>
<evidence type="ECO:0000313" key="11">
    <source>
        <dbReference type="Proteomes" id="UP000266841"/>
    </source>
</evidence>
<feature type="domain" description="Band 7" evidence="9">
    <location>
        <begin position="51"/>
        <end position="235"/>
    </location>
</feature>
<name>K0SUW7_THAOC</name>
<dbReference type="CDD" id="cd03401">
    <property type="entry name" value="SPFH_prohibitin"/>
    <property type="match status" value="1"/>
</dbReference>
<dbReference type="InterPro" id="IPR036013">
    <property type="entry name" value="Band_7/SPFH_dom_sf"/>
</dbReference>
<feature type="compositionally biased region" description="Basic and acidic residues" evidence="8">
    <location>
        <begin position="1"/>
        <end position="10"/>
    </location>
</feature>
<dbReference type="OMA" id="VGERHQE"/>
<comment type="caution">
    <text evidence="10">The sequence shown here is derived from an EMBL/GenBank/DDBJ whole genome shotgun (WGS) entry which is preliminary data.</text>
</comment>
<dbReference type="InterPro" id="IPR000163">
    <property type="entry name" value="Prohibitin"/>
</dbReference>
<dbReference type="PANTHER" id="PTHR23222:SF1">
    <property type="entry name" value="PROHIBITIN-2"/>
    <property type="match status" value="1"/>
</dbReference>
<dbReference type="SUPFAM" id="SSF117892">
    <property type="entry name" value="Band 7/SPFH domain"/>
    <property type="match status" value="1"/>
</dbReference>
<dbReference type="SMART" id="SM00244">
    <property type="entry name" value="PHB"/>
    <property type="match status" value="1"/>
</dbReference>
<organism evidence="10 11">
    <name type="scientific">Thalassiosira oceanica</name>
    <name type="common">Marine diatom</name>
    <dbReference type="NCBI Taxonomy" id="159749"/>
    <lineage>
        <taxon>Eukaryota</taxon>
        <taxon>Sar</taxon>
        <taxon>Stramenopiles</taxon>
        <taxon>Ochrophyta</taxon>
        <taxon>Bacillariophyta</taxon>
        <taxon>Coscinodiscophyceae</taxon>
        <taxon>Thalassiosirophycidae</taxon>
        <taxon>Thalassiosirales</taxon>
        <taxon>Thalassiosiraceae</taxon>
        <taxon>Thalassiosira</taxon>
    </lineage>
</organism>
<evidence type="ECO:0000256" key="3">
    <source>
        <dbReference type="ARBA" id="ARBA00022792"/>
    </source>
</evidence>
<evidence type="ECO:0000256" key="7">
    <source>
        <dbReference type="SAM" id="Coils"/>
    </source>
</evidence>
<evidence type="ECO:0000256" key="6">
    <source>
        <dbReference type="RuleBase" id="RU366048"/>
    </source>
</evidence>
<dbReference type="Pfam" id="PF01145">
    <property type="entry name" value="Band_7"/>
    <property type="match status" value="1"/>
</dbReference>
<evidence type="ECO:0000256" key="5">
    <source>
        <dbReference type="ARBA" id="ARBA00023136"/>
    </source>
</evidence>
<dbReference type="InterPro" id="IPR001107">
    <property type="entry name" value="Band_7"/>
</dbReference>